<dbReference type="Pfam" id="PF01943">
    <property type="entry name" value="Polysacc_synt"/>
    <property type="match status" value="1"/>
</dbReference>
<dbReference type="EMBL" id="JAERMS010000031">
    <property type="protein sequence ID" value="MBO1363935.1"/>
    <property type="molecule type" value="Genomic_DNA"/>
</dbReference>
<feature type="transmembrane region" description="Helical" evidence="6">
    <location>
        <begin position="302"/>
        <end position="326"/>
    </location>
</feature>
<feature type="transmembrane region" description="Helical" evidence="6">
    <location>
        <begin position="364"/>
        <end position="387"/>
    </location>
</feature>
<sequence>MRGEYKHIFKYISVFGSVQGLTILLGIVKNKLIAILLGPVGVGLLSLYNSAIRLLSDITGMGVTVSGTRLVASAGNDGRQIEIVAVVRQWSLLAALVGLIMTALLAFPLSFWFFQDSWHVLSMLMLAPAVAMTVLTGGELCVLKGTGHLRQLAWSSVYVALGILLSTVPLYVIFGIEAIVPSLFLSALLNLIIVSYFSRKIAPFNWKIDVGLLRHHVAVIKLGAAFVAAGVFGSGTDLLFRSFLNAQGGAGTVGIYNAGYMMCMTYAGAFFASMETDYYPRLSMFKNLGVKFNQVVNHQIEVTLLVVSPMLLFFMVAAPFIIPLLYSNEFLEAVPMVRWGMLAMYIRCFTLAIEYIVLSHGKPISYFLIESLSYSVLLFSMIVGYLYGGVEGVGVGMLVSGVLEVVFVLIYVNIHFHYKVSKRVGTIFAFQFLLGVAIVCKIAFLPNVHLGLLEASLVLISAVFSIITFVLLISNEKEDANEDA</sequence>
<feature type="transmembrane region" description="Helical" evidence="6">
    <location>
        <begin position="33"/>
        <end position="51"/>
    </location>
</feature>
<keyword evidence="8" id="KW-1185">Reference proteome</keyword>
<evidence type="ECO:0000313" key="8">
    <source>
        <dbReference type="Proteomes" id="UP000664265"/>
    </source>
</evidence>
<feature type="transmembrane region" description="Helical" evidence="6">
    <location>
        <begin position="393"/>
        <end position="412"/>
    </location>
</feature>
<feature type="transmembrane region" description="Helical" evidence="6">
    <location>
        <begin position="178"/>
        <end position="197"/>
    </location>
</feature>
<organism evidence="7 8">
    <name type="scientific">Prevotella illustrans</name>
    <dbReference type="NCBI Taxonomy" id="2800387"/>
    <lineage>
        <taxon>Bacteria</taxon>
        <taxon>Pseudomonadati</taxon>
        <taxon>Bacteroidota</taxon>
        <taxon>Bacteroidia</taxon>
        <taxon>Bacteroidales</taxon>
        <taxon>Prevotellaceae</taxon>
        <taxon>Prevotella</taxon>
    </lineage>
</organism>
<keyword evidence="3 6" id="KW-0812">Transmembrane</keyword>
<evidence type="ECO:0000256" key="1">
    <source>
        <dbReference type="ARBA" id="ARBA00004651"/>
    </source>
</evidence>
<dbReference type="RefSeq" id="WP_107580798.1">
    <property type="nucleotide sequence ID" value="NZ_JAERMS010000031.1"/>
</dbReference>
<dbReference type="Proteomes" id="UP000664265">
    <property type="component" value="Unassembled WGS sequence"/>
</dbReference>
<name>A0ABS3M730_9BACT</name>
<feature type="transmembrane region" description="Helical" evidence="6">
    <location>
        <begin position="120"/>
        <end position="140"/>
    </location>
</feature>
<feature type="transmembrane region" description="Helical" evidence="6">
    <location>
        <begin position="255"/>
        <end position="274"/>
    </location>
</feature>
<protein>
    <submittedName>
        <fullName evidence="7">Oligosaccharide flippase family protein</fullName>
    </submittedName>
</protein>
<feature type="transmembrane region" description="Helical" evidence="6">
    <location>
        <begin position="152"/>
        <end position="172"/>
    </location>
</feature>
<accession>A0ABS3M730</accession>
<keyword evidence="2" id="KW-1003">Cell membrane</keyword>
<feature type="transmembrane region" description="Helical" evidence="6">
    <location>
        <begin position="90"/>
        <end position="114"/>
    </location>
</feature>
<feature type="transmembrane region" description="Helical" evidence="6">
    <location>
        <begin position="338"/>
        <end position="357"/>
    </location>
</feature>
<evidence type="ECO:0000256" key="2">
    <source>
        <dbReference type="ARBA" id="ARBA00022475"/>
    </source>
</evidence>
<keyword evidence="5 6" id="KW-0472">Membrane</keyword>
<keyword evidence="4 6" id="KW-1133">Transmembrane helix</keyword>
<feature type="transmembrane region" description="Helical" evidence="6">
    <location>
        <begin position="7"/>
        <end position="27"/>
    </location>
</feature>
<feature type="transmembrane region" description="Helical" evidence="6">
    <location>
        <begin position="218"/>
        <end position="235"/>
    </location>
</feature>
<evidence type="ECO:0000256" key="6">
    <source>
        <dbReference type="SAM" id="Phobius"/>
    </source>
</evidence>
<evidence type="ECO:0000313" key="7">
    <source>
        <dbReference type="EMBL" id="MBO1363935.1"/>
    </source>
</evidence>
<comment type="caution">
    <text evidence="7">The sequence shown here is derived from an EMBL/GenBank/DDBJ whole genome shotgun (WGS) entry which is preliminary data.</text>
</comment>
<gene>
    <name evidence="7" type="ORF">JHU38_09170</name>
</gene>
<reference evidence="7 8" key="1">
    <citation type="submission" date="2021-01" db="EMBL/GenBank/DDBJ databases">
        <title>Prevotella A2931 sp. nov.</title>
        <authorList>
            <person name="Buhl M."/>
            <person name="Oberhettinger P."/>
        </authorList>
    </citation>
    <scope>NUCLEOTIDE SEQUENCE [LARGE SCALE GENOMIC DNA]</scope>
    <source>
        <strain evidence="7 8">A2931</strain>
    </source>
</reference>
<dbReference type="InterPro" id="IPR002797">
    <property type="entry name" value="Polysacc_synth"/>
</dbReference>
<dbReference type="InterPro" id="IPR050833">
    <property type="entry name" value="Poly_Biosynth_Transport"/>
</dbReference>
<evidence type="ECO:0000256" key="3">
    <source>
        <dbReference type="ARBA" id="ARBA00022692"/>
    </source>
</evidence>
<proteinExistence type="predicted"/>
<feature type="transmembrane region" description="Helical" evidence="6">
    <location>
        <begin position="424"/>
        <end position="444"/>
    </location>
</feature>
<feature type="transmembrane region" description="Helical" evidence="6">
    <location>
        <begin position="450"/>
        <end position="473"/>
    </location>
</feature>
<dbReference type="PANTHER" id="PTHR30250">
    <property type="entry name" value="PST FAMILY PREDICTED COLANIC ACID TRANSPORTER"/>
    <property type="match status" value="1"/>
</dbReference>
<dbReference type="PANTHER" id="PTHR30250:SF11">
    <property type="entry name" value="O-ANTIGEN TRANSPORTER-RELATED"/>
    <property type="match status" value="1"/>
</dbReference>
<evidence type="ECO:0000256" key="5">
    <source>
        <dbReference type="ARBA" id="ARBA00023136"/>
    </source>
</evidence>
<comment type="subcellular location">
    <subcellularLocation>
        <location evidence="1">Cell membrane</location>
        <topology evidence="1">Multi-pass membrane protein</topology>
    </subcellularLocation>
</comment>
<evidence type="ECO:0000256" key="4">
    <source>
        <dbReference type="ARBA" id="ARBA00022989"/>
    </source>
</evidence>